<dbReference type="STRING" id="143223.SAMN05878281_1235"/>
<evidence type="ECO:0000256" key="1">
    <source>
        <dbReference type="PROSITE-ProRule" id="PRU00339"/>
    </source>
</evidence>
<dbReference type="SUPFAM" id="SSF48452">
    <property type="entry name" value="TPR-like"/>
    <property type="match status" value="1"/>
</dbReference>
<proteinExistence type="predicted"/>
<reference evidence="4" key="1">
    <citation type="submission" date="2016-11" db="EMBL/GenBank/DDBJ databases">
        <authorList>
            <person name="Varghese N."/>
            <person name="Submissions S."/>
        </authorList>
    </citation>
    <scope>NUCLEOTIDE SEQUENCE [LARGE SCALE GENOMIC DNA]</scope>
    <source>
        <strain evidence="4">ACAM 48</strain>
    </source>
</reference>
<dbReference type="AlphaFoldDB" id="A0A1M7K3L7"/>
<feature type="repeat" description="TPR" evidence="1">
    <location>
        <begin position="173"/>
        <end position="206"/>
    </location>
</feature>
<dbReference type="RefSeq" id="WP_079734446.1">
    <property type="nucleotide sequence ID" value="NZ_LT670848.1"/>
</dbReference>
<evidence type="ECO:0000256" key="2">
    <source>
        <dbReference type="SAM" id="Phobius"/>
    </source>
</evidence>
<dbReference type="EMBL" id="LT670848">
    <property type="protein sequence ID" value="SHM59922.1"/>
    <property type="molecule type" value="Genomic_DNA"/>
</dbReference>
<keyword evidence="4" id="KW-1185">Reference proteome</keyword>
<keyword evidence="2" id="KW-0472">Membrane</keyword>
<dbReference type="PANTHER" id="PTHR12558:SF13">
    <property type="entry name" value="CELL DIVISION CYCLE PROTEIN 27 HOMOLOG"/>
    <property type="match status" value="1"/>
</dbReference>
<dbReference type="PROSITE" id="PS50005">
    <property type="entry name" value="TPR"/>
    <property type="match status" value="1"/>
</dbReference>
<dbReference type="Pfam" id="PF13424">
    <property type="entry name" value="TPR_12"/>
    <property type="match status" value="1"/>
</dbReference>
<dbReference type="InterPro" id="IPR019734">
    <property type="entry name" value="TPR_rpt"/>
</dbReference>
<gene>
    <name evidence="3" type="ORF">SAMN05878281_1235</name>
</gene>
<dbReference type="OrthoDB" id="935812at2"/>
<dbReference type="SMART" id="SM00028">
    <property type="entry name" value="TPR"/>
    <property type="match status" value="3"/>
</dbReference>
<dbReference type="PANTHER" id="PTHR12558">
    <property type="entry name" value="CELL DIVISION CYCLE 16,23,27"/>
    <property type="match status" value="1"/>
</dbReference>
<keyword evidence="2" id="KW-0812">Transmembrane</keyword>
<dbReference type="Pfam" id="PF13181">
    <property type="entry name" value="TPR_8"/>
    <property type="match status" value="1"/>
</dbReference>
<dbReference type="Proteomes" id="UP000190235">
    <property type="component" value="Chromosome I"/>
</dbReference>
<accession>A0A1M7K3L7</accession>
<keyword evidence="1" id="KW-0802">TPR repeat</keyword>
<evidence type="ECO:0000313" key="4">
    <source>
        <dbReference type="Proteomes" id="UP000190235"/>
    </source>
</evidence>
<name>A0A1M7K3L7_9FLAO</name>
<organism evidence="3 4">
    <name type="scientific">Salegentibacter salegens</name>
    <dbReference type="NCBI Taxonomy" id="143223"/>
    <lineage>
        <taxon>Bacteria</taxon>
        <taxon>Pseudomonadati</taxon>
        <taxon>Bacteroidota</taxon>
        <taxon>Flavobacteriia</taxon>
        <taxon>Flavobacteriales</taxon>
        <taxon>Flavobacteriaceae</taxon>
        <taxon>Salegentibacter</taxon>
    </lineage>
</organism>
<protein>
    <submittedName>
        <fullName evidence="3">Tetratricopeptide repeat-containing protein</fullName>
    </submittedName>
</protein>
<evidence type="ECO:0000313" key="3">
    <source>
        <dbReference type="EMBL" id="SHM59922.1"/>
    </source>
</evidence>
<dbReference type="Gene3D" id="1.25.40.10">
    <property type="entry name" value="Tetratricopeptide repeat domain"/>
    <property type="match status" value="2"/>
</dbReference>
<keyword evidence="2" id="KW-1133">Transmembrane helix</keyword>
<feature type="transmembrane region" description="Helical" evidence="2">
    <location>
        <begin position="7"/>
        <end position="29"/>
    </location>
</feature>
<dbReference type="InterPro" id="IPR011990">
    <property type="entry name" value="TPR-like_helical_dom_sf"/>
</dbReference>
<sequence length="265" mass="31167">MKRFFKIFKIVLGVILTAYTVVIISFLLFSPFEDRYNLAAHMQGVFFSQSVFEILKFQQPENDELYFEQSVPFNKRGYYARGFSLLDKAVALNPKVHLGYRGYMKLRFLRNYKAALEDFDRLDALTPNFVDAPWGEDIDFLRGEAYFGLEDYENSIIHFKKSIENQGEDWVDNQTYVFLGLCEYRLGNLEEAINYHQKALSQSEYTVEAHIELAKIYAEQNKTEAAKTHLEQADKYFSYKRDNPYNEYLNEVYKSDLVLLEHSEA</sequence>